<feature type="compositionally biased region" description="Low complexity" evidence="1">
    <location>
        <begin position="410"/>
        <end position="419"/>
    </location>
</feature>
<feature type="transmembrane region" description="Helical" evidence="2">
    <location>
        <begin position="6"/>
        <end position="33"/>
    </location>
</feature>
<feature type="transmembrane region" description="Helical" evidence="2">
    <location>
        <begin position="230"/>
        <end position="252"/>
    </location>
</feature>
<feature type="transmembrane region" description="Helical" evidence="2">
    <location>
        <begin position="197"/>
        <end position="218"/>
    </location>
</feature>
<feature type="compositionally biased region" description="Low complexity" evidence="1">
    <location>
        <begin position="449"/>
        <end position="470"/>
    </location>
</feature>
<feature type="transmembrane region" description="Helical" evidence="2">
    <location>
        <begin position="112"/>
        <end position="133"/>
    </location>
</feature>
<feature type="compositionally biased region" description="Polar residues" evidence="1">
    <location>
        <begin position="438"/>
        <end position="448"/>
    </location>
</feature>
<feature type="transmembrane region" description="Helical" evidence="2">
    <location>
        <begin position="264"/>
        <end position="288"/>
    </location>
</feature>
<dbReference type="Proteomes" id="UP000594364">
    <property type="component" value="Chromosome 2"/>
</dbReference>
<dbReference type="AlphaFoldDB" id="A0A7S9PUW8"/>
<organism evidence="3 4">
    <name type="scientific">Epichloe festucae (strain Fl1)</name>
    <dbReference type="NCBI Taxonomy" id="877507"/>
    <lineage>
        <taxon>Eukaryota</taxon>
        <taxon>Fungi</taxon>
        <taxon>Dikarya</taxon>
        <taxon>Ascomycota</taxon>
        <taxon>Pezizomycotina</taxon>
        <taxon>Sordariomycetes</taxon>
        <taxon>Hypocreomycetidae</taxon>
        <taxon>Hypocreales</taxon>
        <taxon>Clavicipitaceae</taxon>
        <taxon>Epichloe</taxon>
    </lineage>
</organism>
<sequence length="476" mass="54431">MAKDATVWTIVHAAVTGFMALPILMAGILTLVVARRQKDPARRAFTWLKACHPLLLISISCIIAADILNVVLLSWQNDEGYYDTANHTHDDISRIIRSERYLSFTGNLFEDLVDILFVIILVELGNGLMHSLQRQSSPYQLRLRYAAYVTTIFMISLALTYFGQPASAWMAYWNGSESNSSYAQLTQSLKVVGKIGAAFYIPSWVVSIAQVVYASFVVHRHKAGVMTRHVAILYLTITILDFVRWTFFLVMYAQWILPAAENPVWWNLVDALGNTWIRFVQLVMLLIIGMRRNKGIWTTHQPWSASGVSTMASEMTPTYTTGPSPVMPPGTGYQHALWPPKDYVAQPPMQPNWYAPQQTPTWQHQELATSQPAVLAPRELDSMQYQYAPHPLLGPGYLVLQSPAQIQQVQQQVQQQQQQQHHHHHHHQHHQQQQQHQSQEQTLPSQQGLQHQHSFHSQPHQLQHQHSFHCQQHHTQ</sequence>
<feature type="transmembrane region" description="Helical" evidence="2">
    <location>
        <begin position="145"/>
        <end position="163"/>
    </location>
</feature>
<evidence type="ECO:0000313" key="3">
    <source>
        <dbReference type="EMBL" id="QPG98283.1"/>
    </source>
</evidence>
<gene>
    <name evidence="3" type="ORF">C2857_007452</name>
</gene>
<feature type="compositionally biased region" description="Basic residues" evidence="1">
    <location>
        <begin position="420"/>
        <end position="430"/>
    </location>
</feature>
<keyword evidence="2" id="KW-0472">Membrane</keyword>
<name>A0A7S9PUW8_EPIFF</name>
<dbReference type="OrthoDB" id="5217806at2759"/>
<feature type="region of interest" description="Disordered" evidence="1">
    <location>
        <begin position="410"/>
        <end position="476"/>
    </location>
</feature>
<accession>A0A7S9PUW8</accession>
<evidence type="ECO:0000313" key="4">
    <source>
        <dbReference type="Proteomes" id="UP000594364"/>
    </source>
</evidence>
<keyword evidence="4" id="KW-1185">Reference proteome</keyword>
<evidence type="ECO:0000256" key="2">
    <source>
        <dbReference type="SAM" id="Phobius"/>
    </source>
</evidence>
<proteinExistence type="predicted"/>
<protein>
    <submittedName>
        <fullName evidence="3">Uncharacterized protein</fullName>
    </submittedName>
</protein>
<feature type="transmembrane region" description="Helical" evidence="2">
    <location>
        <begin position="54"/>
        <end position="75"/>
    </location>
</feature>
<dbReference type="EMBL" id="CP031386">
    <property type="protein sequence ID" value="QPG98283.1"/>
    <property type="molecule type" value="Genomic_DNA"/>
</dbReference>
<keyword evidence="2" id="KW-1133">Transmembrane helix</keyword>
<reference evidence="3 4" key="1">
    <citation type="journal article" date="2018" name="PLoS Genet.">
        <title>Repeat elements organise 3D genome structure and mediate transcription in the filamentous fungus Epichloe festucae.</title>
        <authorList>
            <person name="Winter D.J."/>
            <person name="Ganley A.R.D."/>
            <person name="Young C.A."/>
            <person name="Liachko I."/>
            <person name="Schardl C.L."/>
            <person name="Dupont P.Y."/>
            <person name="Berry D."/>
            <person name="Ram A."/>
            <person name="Scott B."/>
            <person name="Cox M.P."/>
        </authorList>
    </citation>
    <scope>NUCLEOTIDE SEQUENCE [LARGE SCALE GENOMIC DNA]</scope>
    <source>
        <strain evidence="3 4">Fl1</strain>
    </source>
</reference>
<evidence type="ECO:0000256" key="1">
    <source>
        <dbReference type="SAM" id="MobiDB-lite"/>
    </source>
</evidence>
<keyword evidence="2" id="KW-0812">Transmembrane</keyword>